<dbReference type="EMBL" id="CP082237">
    <property type="protein sequence ID" value="QZT35215.1"/>
    <property type="molecule type" value="Genomic_DNA"/>
</dbReference>
<evidence type="ECO:0000313" key="3">
    <source>
        <dbReference type="Proteomes" id="UP000825179"/>
    </source>
</evidence>
<organism evidence="2 3">
    <name type="scientific">Caldalkalibacillus thermarum (strain TA2.A1)</name>
    <dbReference type="NCBI Taxonomy" id="986075"/>
    <lineage>
        <taxon>Bacteria</taxon>
        <taxon>Bacillati</taxon>
        <taxon>Bacillota</taxon>
        <taxon>Bacilli</taxon>
        <taxon>Bacillales</taxon>
        <taxon>Bacillaceae</taxon>
        <taxon>Caldalkalibacillus</taxon>
    </lineage>
</organism>
<feature type="transmembrane region" description="Helical" evidence="1">
    <location>
        <begin position="63"/>
        <end position="82"/>
    </location>
</feature>
<dbReference type="KEGG" id="cthu:HUR95_00140"/>
<dbReference type="Pfam" id="PF04020">
    <property type="entry name" value="Phage_holin_4_2"/>
    <property type="match status" value="1"/>
</dbReference>
<feature type="transmembrane region" description="Helical" evidence="1">
    <location>
        <begin position="7"/>
        <end position="27"/>
    </location>
</feature>
<dbReference type="AlphaFoldDB" id="A0A8X8LCV2"/>
<accession>A0A8X8LCV2</accession>
<evidence type="ECO:0000256" key="1">
    <source>
        <dbReference type="SAM" id="Phobius"/>
    </source>
</evidence>
<proteinExistence type="predicted"/>
<name>A0A8X8LCV2_CALTT</name>
<dbReference type="InterPro" id="IPR007165">
    <property type="entry name" value="Phage_holin_4_2"/>
</dbReference>
<keyword evidence="1" id="KW-1133">Transmembrane helix</keyword>
<evidence type="ECO:0000313" key="2">
    <source>
        <dbReference type="EMBL" id="QZT35215.1"/>
    </source>
</evidence>
<feature type="transmembrane region" description="Helical" evidence="1">
    <location>
        <begin position="88"/>
        <end position="107"/>
    </location>
</feature>
<protein>
    <submittedName>
        <fullName evidence="2">Phage holin family protein</fullName>
    </submittedName>
</protein>
<dbReference type="Proteomes" id="UP000825179">
    <property type="component" value="Chromosome"/>
</dbReference>
<sequence>MRWIMSVLSTWVVLMVISGYFSDYFFIRDMKVALLAALILSIINAVIRPVLVFLTLPITILSLGLFLLVINALTLLLTAYLVDGFTISGFWAAFFIGILISILNYLIHTLILKRWK</sequence>
<gene>
    <name evidence="2" type="ORF">HUR95_00140</name>
</gene>
<keyword evidence="1" id="KW-0812">Transmembrane</keyword>
<feature type="transmembrane region" description="Helical" evidence="1">
    <location>
        <begin position="33"/>
        <end position="56"/>
    </location>
</feature>
<dbReference type="PANTHER" id="PTHR37309">
    <property type="entry name" value="SLR0284 PROTEIN"/>
    <property type="match status" value="1"/>
</dbReference>
<keyword evidence="3" id="KW-1185">Reference proteome</keyword>
<keyword evidence="1" id="KW-0472">Membrane</keyword>
<dbReference type="PANTHER" id="PTHR37309:SF1">
    <property type="entry name" value="SLR0284 PROTEIN"/>
    <property type="match status" value="1"/>
</dbReference>
<reference evidence="2 3" key="1">
    <citation type="journal article" date="2020" name="Extremophiles">
        <title>Genomic analysis of Caldalkalibacillus thermarum TA2.A1 reveals aerobic alkaliphilic metabolism and evolutionary hallmarks linking alkaliphilic bacteria and plant life.</title>
        <authorList>
            <person name="de Jong S.I."/>
            <person name="van den Broek M.A."/>
            <person name="Merkel A.Y."/>
            <person name="de la Torre Cortes P."/>
            <person name="Kalamorz F."/>
            <person name="Cook G.M."/>
            <person name="van Loosdrecht M.C.M."/>
            <person name="McMillan D.G.G."/>
        </authorList>
    </citation>
    <scope>NUCLEOTIDE SEQUENCE [LARGE SCALE GENOMIC DNA]</scope>
    <source>
        <strain evidence="2 3">TA2.A1</strain>
    </source>
</reference>